<dbReference type="SUPFAM" id="SSF57667">
    <property type="entry name" value="beta-beta-alpha zinc fingers"/>
    <property type="match status" value="2"/>
</dbReference>
<dbReference type="Pfam" id="PF00096">
    <property type="entry name" value="zf-C2H2"/>
    <property type="match status" value="4"/>
</dbReference>
<name>A0A3Q2YGI6_HIPCM</name>
<dbReference type="RefSeq" id="XP_019735005.1">
    <property type="nucleotide sequence ID" value="XM_019879446.1"/>
</dbReference>
<dbReference type="SMART" id="SM00355">
    <property type="entry name" value="ZnF_C2H2"/>
    <property type="match status" value="4"/>
</dbReference>
<feature type="domain" description="C2H2-type" evidence="12">
    <location>
        <begin position="229"/>
        <end position="256"/>
    </location>
</feature>
<dbReference type="GeneID" id="109521554"/>
<reference evidence="13" key="2">
    <citation type="submission" date="2025-09" db="UniProtKB">
        <authorList>
            <consortium name="Ensembl"/>
        </authorList>
    </citation>
    <scope>IDENTIFICATION</scope>
</reference>
<keyword evidence="9" id="KW-0804">Transcription</keyword>
<dbReference type="InterPro" id="IPR013087">
    <property type="entry name" value="Znf_C2H2_type"/>
</dbReference>
<dbReference type="FunFam" id="3.30.160.60:FF:001343">
    <property type="entry name" value="Zinc finger protein 568"/>
    <property type="match status" value="1"/>
</dbReference>
<feature type="domain" description="C2H2-type" evidence="12">
    <location>
        <begin position="257"/>
        <end position="284"/>
    </location>
</feature>
<evidence type="ECO:0000256" key="11">
    <source>
        <dbReference type="PROSITE-ProRule" id="PRU00042"/>
    </source>
</evidence>
<keyword evidence="7" id="KW-0805">Transcription regulation</keyword>
<evidence type="ECO:0000256" key="3">
    <source>
        <dbReference type="ARBA" id="ARBA00022723"/>
    </source>
</evidence>
<dbReference type="Proteomes" id="UP000264820">
    <property type="component" value="Unplaced"/>
</dbReference>
<evidence type="ECO:0000256" key="1">
    <source>
        <dbReference type="ARBA" id="ARBA00004123"/>
    </source>
</evidence>
<dbReference type="InterPro" id="IPR036236">
    <property type="entry name" value="Znf_C2H2_sf"/>
</dbReference>
<evidence type="ECO:0000256" key="10">
    <source>
        <dbReference type="ARBA" id="ARBA00023242"/>
    </source>
</evidence>
<dbReference type="GO" id="GO:0005634">
    <property type="term" value="C:nucleus"/>
    <property type="evidence" value="ECO:0007669"/>
    <property type="project" value="UniProtKB-SubCell"/>
</dbReference>
<evidence type="ECO:0000313" key="14">
    <source>
        <dbReference type="Proteomes" id="UP000264820"/>
    </source>
</evidence>
<evidence type="ECO:0000313" key="13">
    <source>
        <dbReference type="Ensembl" id="ENSHCOP00000016558.1"/>
    </source>
</evidence>
<dbReference type="Gene3D" id="3.30.160.60">
    <property type="entry name" value="Classic Zinc Finger"/>
    <property type="match status" value="4"/>
</dbReference>
<evidence type="ECO:0000259" key="12">
    <source>
        <dbReference type="PROSITE" id="PS50157"/>
    </source>
</evidence>
<dbReference type="GO" id="GO:0000978">
    <property type="term" value="F:RNA polymerase II cis-regulatory region sequence-specific DNA binding"/>
    <property type="evidence" value="ECO:0007669"/>
    <property type="project" value="TreeGrafter"/>
</dbReference>
<evidence type="ECO:0000256" key="8">
    <source>
        <dbReference type="ARBA" id="ARBA00023125"/>
    </source>
</evidence>
<comment type="subcellular location">
    <subcellularLocation>
        <location evidence="1">Nucleus</location>
    </subcellularLocation>
</comment>
<sequence length="346" mass="39292">MPSVKILRAFVSERLTAAAEEIMMMFEKTIADYEDEIKHHRRLLGAAQLSSKTLDDRGSDVSQCIQPLLISMKIPPVDQESSQSLEQKAPMPPLVKEELEEVSTSPMLNHCQKSEEMNASLENEVVKENPLSSTMQQRQSVEDRQAASTTCTLCEKVECEVNEEGCGSSVAFFDLDAANVIKVTQNSPPALLKTDDLNNSRNQTIDRQPLLDSWKYSDPETQLSSRNQVKCTECGKIFKYNHNLQRHMSCHTGEKPFGCIECGRKFNQKASLDRHKRIHTGEKPFSCMFCGKNFTRRGSLTSHMRFHTGEKPFTCAICKKSYNNRGTLVKHMRAHDNYTRYNSEIN</sequence>
<dbReference type="AlphaFoldDB" id="A0A3Q2YGI6"/>
<dbReference type="FunFam" id="3.30.160.60:FF:002343">
    <property type="entry name" value="Zinc finger protein 33A"/>
    <property type="match status" value="1"/>
</dbReference>
<feature type="domain" description="C2H2-type" evidence="12">
    <location>
        <begin position="313"/>
        <end position="340"/>
    </location>
</feature>
<keyword evidence="5 11" id="KW-0863">Zinc-finger</keyword>
<feature type="domain" description="C2H2-type" evidence="12">
    <location>
        <begin position="285"/>
        <end position="312"/>
    </location>
</feature>
<proteinExistence type="inferred from homology"/>
<dbReference type="PROSITE" id="PS00028">
    <property type="entry name" value="ZINC_FINGER_C2H2_1"/>
    <property type="match status" value="4"/>
</dbReference>
<dbReference type="FunFam" id="3.30.160.60:FF:001325">
    <property type="entry name" value="zinc finger protein 200"/>
    <property type="match status" value="1"/>
</dbReference>
<evidence type="ECO:0000256" key="2">
    <source>
        <dbReference type="ARBA" id="ARBA00006991"/>
    </source>
</evidence>
<dbReference type="PANTHER" id="PTHR23235">
    <property type="entry name" value="KRUEPPEL-LIKE TRANSCRIPTION FACTOR"/>
    <property type="match status" value="1"/>
</dbReference>
<keyword evidence="14" id="KW-1185">Reference proteome</keyword>
<dbReference type="GO" id="GO:0000981">
    <property type="term" value="F:DNA-binding transcription factor activity, RNA polymerase II-specific"/>
    <property type="evidence" value="ECO:0007669"/>
    <property type="project" value="TreeGrafter"/>
</dbReference>
<keyword evidence="8" id="KW-0238">DNA-binding</keyword>
<dbReference type="Ensembl" id="ENSHCOT00000024740.1">
    <property type="protein sequence ID" value="ENSHCOP00000016558.1"/>
    <property type="gene ID" value="ENSHCOG00000020309.1"/>
</dbReference>
<dbReference type="PROSITE" id="PS50157">
    <property type="entry name" value="ZINC_FINGER_C2H2_2"/>
    <property type="match status" value="4"/>
</dbReference>
<keyword evidence="4" id="KW-0677">Repeat</keyword>
<organism evidence="13 14">
    <name type="scientific">Hippocampus comes</name>
    <name type="common">Tiger tail seahorse</name>
    <dbReference type="NCBI Taxonomy" id="109280"/>
    <lineage>
        <taxon>Eukaryota</taxon>
        <taxon>Metazoa</taxon>
        <taxon>Chordata</taxon>
        <taxon>Craniata</taxon>
        <taxon>Vertebrata</taxon>
        <taxon>Euteleostomi</taxon>
        <taxon>Actinopterygii</taxon>
        <taxon>Neopterygii</taxon>
        <taxon>Teleostei</taxon>
        <taxon>Neoteleostei</taxon>
        <taxon>Acanthomorphata</taxon>
        <taxon>Syngnathiaria</taxon>
        <taxon>Syngnathiformes</taxon>
        <taxon>Syngnathoidei</taxon>
        <taxon>Syngnathidae</taxon>
        <taxon>Hippocampus</taxon>
    </lineage>
</organism>
<evidence type="ECO:0000256" key="4">
    <source>
        <dbReference type="ARBA" id="ARBA00022737"/>
    </source>
</evidence>
<keyword evidence="6" id="KW-0862">Zinc</keyword>
<keyword evidence="10" id="KW-0539">Nucleus</keyword>
<evidence type="ECO:0000256" key="5">
    <source>
        <dbReference type="ARBA" id="ARBA00022771"/>
    </source>
</evidence>
<evidence type="ECO:0000256" key="9">
    <source>
        <dbReference type="ARBA" id="ARBA00023163"/>
    </source>
</evidence>
<dbReference type="PANTHER" id="PTHR23235:SF120">
    <property type="entry name" value="KRUPPEL-LIKE FACTOR 15"/>
    <property type="match status" value="1"/>
</dbReference>
<dbReference type="KEGG" id="hcq:109521554"/>
<dbReference type="GO" id="GO:0008270">
    <property type="term" value="F:zinc ion binding"/>
    <property type="evidence" value="ECO:0007669"/>
    <property type="project" value="UniProtKB-KW"/>
</dbReference>
<dbReference type="GeneTree" id="ENSGT01150000286953"/>
<protein>
    <submittedName>
        <fullName evidence="13">Zinc finger and SCAN domain-containing protein 21-like</fullName>
    </submittedName>
</protein>
<comment type="similarity">
    <text evidence="2">Belongs to the krueppel C2H2-type zinc-finger protein family.</text>
</comment>
<keyword evidence="3" id="KW-0479">Metal-binding</keyword>
<dbReference type="OMA" id="CEKVECE"/>
<evidence type="ECO:0000256" key="6">
    <source>
        <dbReference type="ARBA" id="ARBA00022833"/>
    </source>
</evidence>
<evidence type="ECO:0000256" key="7">
    <source>
        <dbReference type="ARBA" id="ARBA00023015"/>
    </source>
</evidence>
<accession>A0A3Q2YGI6</accession>
<reference evidence="13" key="1">
    <citation type="submission" date="2025-08" db="UniProtKB">
        <authorList>
            <consortium name="Ensembl"/>
        </authorList>
    </citation>
    <scope>IDENTIFICATION</scope>
</reference>
<dbReference type="FunFam" id="3.30.160.60:FF:000100">
    <property type="entry name" value="Zinc finger 45-like"/>
    <property type="match status" value="1"/>
</dbReference>
<dbReference type="OrthoDB" id="9439903at2759"/>